<sequence length="191" mass="21014">MANNADEKTWVSSTFEPPTAPPLASRHAGERRANFRQQQPRSGHSREHRNPDAPPNYLEVAVGANGTSDYPVVVEEKKDGVTTSSLSNSGTFRKIEHRNHGVPTNYSDVAVSANGRFDYPAVVEDKRFSSLSNRGTFRKREHCNHDTPPNYTDVAVDVSGRSDCPSIIEGKKVESPPTNLTVAPLEIGVRF</sequence>
<evidence type="ECO:0000256" key="1">
    <source>
        <dbReference type="SAM" id="MobiDB-lite"/>
    </source>
</evidence>
<reference evidence="2 3" key="1">
    <citation type="submission" date="2021-06" db="EMBL/GenBank/DDBJ databases">
        <title>Caerostris extrusa draft genome.</title>
        <authorList>
            <person name="Kono N."/>
            <person name="Arakawa K."/>
        </authorList>
    </citation>
    <scope>NUCLEOTIDE SEQUENCE [LARGE SCALE GENOMIC DNA]</scope>
</reference>
<keyword evidence="3" id="KW-1185">Reference proteome</keyword>
<dbReference type="EMBL" id="BPLR01003326">
    <property type="protein sequence ID" value="GIX83357.1"/>
    <property type="molecule type" value="Genomic_DNA"/>
</dbReference>
<dbReference type="AlphaFoldDB" id="A0AAV4NF07"/>
<protein>
    <submittedName>
        <fullName evidence="2">Uncharacterized protein</fullName>
    </submittedName>
</protein>
<feature type="region of interest" description="Disordered" evidence="1">
    <location>
        <begin position="1"/>
        <end position="57"/>
    </location>
</feature>
<comment type="caution">
    <text evidence="2">The sequence shown here is derived from an EMBL/GenBank/DDBJ whole genome shotgun (WGS) entry which is preliminary data.</text>
</comment>
<proteinExistence type="predicted"/>
<organism evidence="2 3">
    <name type="scientific">Caerostris extrusa</name>
    <name type="common">Bark spider</name>
    <name type="synonym">Caerostris bankana</name>
    <dbReference type="NCBI Taxonomy" id="172846"/>
    <lineage>
        <taxon>Eukaryota</taxon>
        <taxon>Metazoa</taxon>
        <taxon>Ecdysozoa</taxon>
        <taxon>Arthropoda</taxon>
        <taxon>Chelicerata</taxon>
        <taxon>Arachnida</taxon>
        <taxon>Araneae</taxon>
        <taxon>Araneomorphae</taxon>
        <taxon>Entelegynae</taxon>
        <taxon>Araneoidea</taxon>
        <taxon>Araneidae</taxon>
        <taxon>Caerostris</taxon>
    </lineage>
</organism>
<dbReference type="Proteomes" id="UP001054945">
    <property type="component" value="Unassembled WGS sequence"/>
</dbReference>
<gene>
    <name evidence="2" type="ORF">CEXT_683531</name>
</gene>
<accession>A0AAV4NF07</accession>
<evidence type="ECO:0000313" key="3">
    <source>
        <dbReference type="Proteomes" id="UP001054945"/>
    </source>
</evidence>
<evidence type="ECO:0000313" key="2">
    <source>
        <dbReference type="EMBL" id="GIX83357.1"/>
    </source>
</evidence>
<name>A0AAV4NF07_CAEEX</name>